<dbReference type="FunFam" id="2.60.40.10:FF:001428">
    <property type="entry name" value="CD166 antigen"/>
    <property type="match status" value="1"/>
</dbReference>
<evidence type="ECO:0000256" key="10">
    <source>
        <dbReference type="ARBA" id="ARBA00022989"/>
    </source>
</evidence>
<evidence type="ECO:0000259" key="21">
    <source>
        <dbReference type="PROSITE" id="PS50835"/>
    </source>
</evidence>
<sequence>MPCRLDVPQNLMFGKWKYEKPDGSPVFIAFRSSTKKSVQYDDVPEYKDRLSLSENYTLSISNARISDEKRFVCMLVTEDNVFEAPTIVKVFRSPTRFRFDHVGAGACRCAQAFRSLHAAKLLKGLVPERTGTQLPAFDVRVDVSSLPRALLCCSTALPDAELEPLLLRELSVRRPKAPIRPMPPGQSQHSEEQPSKPEIVSKAPFLETEQLKKLGDCISKDSYPEGNITWYRSGRVLQPLEGVVDIVIKKEMDPVTQLYTMTSSLEYKTTKADIQMPFTCSVTYYGPSGQKTVYSEQAVFDIYYPTEQVTIQVLPPRSAIKEGDNITLKCLGNGNPPPEEFFFYLPGQPEGIRSSNTYTLTDVRRNATGDYRCSLTDKKSMIASTSITVHYLDLSLNPSGEVTKQIGDALPVSCTISASRNATVVWMKDNTRLKSSPSFSSLQYQDAGNYVCETALQEVEGLKKRESLTLIVEGKPQIRMTKIIDPRGLSKTVICHVEGFPKPAIQWTITGSGSVINQASIRLLVTCCTWSNMGIYLDLNLSIPEHDEADKISDENREKVNDQAKLIVGIVVGLLLAALVAGVVYWLYMKKSK</sequence>
<evidence type="ECO:0000256" key="8">
    <source>
        <dbReference type="ARBA" id="ARBA00022859"/>
    </source>
</evidence>
<evidence type="ECO:0000256" key="13">
    <source>
        <dbReference type="ARBA" id="ARBA00023157"/>
    </source>
</evidence>
<evidence type="ECO:0000256" key="9">
    <source>
        <dbReference type="ARBA" id="ARBA00022889"/>
    </source>
</evidence>
<evidence type="ECO:0000256" key="16">
    <source>
        <dbReference type="ARBA" id="ARBA00023319"/>
    </source>
</evidence>
<keyword evidence="10 20" id="KW-1133">Transmembrane helix</keyword>
<evidence type="ECO:0000256" key="6">
    <source>
        <dbReference type="ARBA" id="ARBA00022692"/>
    </source>
</evidence>
<name>A0AA40I6B4_CNENI</name>
<dbReference type="Gene3D" id="2.60.40.10">
    <property type="entry name" value="Immunoglobulins"/>
    <property type="match status" value="4"/>
</dbReference>
<feature type="transmembrane region" description="Helical" evidence="20">
    <location>
        <begin position="566"/>
        <end position="588"/>
    </location>
</feature>
<accession>A0AA40I6B4</accession>
<gene>
    <name evidence="22" type="ORF">QTO34_014409</name>
</gene>
<dbReference type="AlphaFoldDB" id="A0AA40I6B4"/>
<dbReference type="FunFam" id="2.60.40.10:FF:000351">
    <property type="entry name" value="CD166 antigen isoform X1"/>
    <property type="match status" value="1"/>
</dbReference>
<evidence type="ECO:0000256" key="18">
    <source>
        <dbReference type="ARBA" id="ARBA00047034"/>
    </source>
</evidence>
<keyword evidence="9" id="KW-0130">Cell adhesion</keyword>
<dbReference type="InterPro" id="IPR013162">
    <property type="entry name" value="CD80_C2-set"/>
</dbReference>
<evidence type="ECO:0000256" key="19">
    <source>
        <dbReference type="SAM" id="MobiDB-lite"/>
    </source>
</evidence>
<keyword evidence="8" id="KW-0391">Immunity</keyword>
<feature type="region of interest" description="Disordered" evidence="19">
    <location>
        <begin position="176"/>
        <end position="197"/>
    </location>
</feature>
<evidence type="ECO:0000313" key="23">
    <source>
        <dbReference type="Proteomes" id="UP001177744"/>
    </source>
</evidence>
<evidence type="ECO:0000256" key="7">
    <source>
        <dbReference type="ARBA" id="ARBA00022737"/>
    </source>
</evidence>
<dbReference type="InterPro" id="IPR051116">
    <property type="entry name" value="Surface_Rcpt/Adhesion_Mol"/>
</dbReference>
<dbReference type="GO" id="GO:0007155">
    <property type="term" value="P:cell adhesion"/>
    <property type="evidence" value="ECO:0007669"/>
    <property type="project" value="UniProtKB-KW"/>
</dbReference>
<dbReference type="PROSITE" id="PS50835">
    <property type="entry name" value="IG_LIKE"/>
    <property type="match status" value="4"/>
</dbReference>
<dbReference type="PANTHER" id="PTHR11973">
    <property type="entry name" value="CELL SURFACE GLYCOPROTEIN MUC18-RELATED"/>
    <property type="match status" value="1"/>
</dbReference>
<keyword evidence="5" id="KW-1003">Cell membrane</keyword>
<comment type="subcellular location">
    <subcellularLocation>
        <location evidence="1">Cell membrane</location>
        <topology evidence="1">Single-pass type I membrane protein</topology>
    </subcellularLocation>
    <subcellularLocation>
        <location evidence="3">Cell projection</location>
        <location evidence="3">Axon</location>
    </subcellularLocation>
    <subcellularLocation>
        <location evidence="2">Cell projection</location>
        <location evidence="2">Dendrite</location>
    </subcellularLocation>
</comment>
<dbReference type="InterPro" id="IPR013783">
    <property type="entry name" value="Ig-like_fold"/>
</dbReference>
<dbReference type="PANTHER" id="PTHR11973:SF2">
    <property type="entry name" value="CD166 ANTIGEN"/>
    <property type="match status" value="1"/>
</dbReference>
<keyword evidence="6 20" id="KW-0812">Transmembrane</keyword>
<dbReference type="SMART" id="SM00408">
    <property type="entry name" value="IGc2"/>
    <property type="match status" value="2"/>
</dbReference>
<feature type="domain" description="Ig-like" evidence="21">
    <location>
        <begin position="476"/>
        <end position="536"/>
    </location>
</feature>
<dbReference type="GO" id="GO:0002250">
    <property type="term" value="P:adaptive immune response"/>
    <property type="evidence" value="ECO:0007669"/>
    <property type="project" value="UniProtKB-KW"/>
</dbReference>
<feature type="domain" description="Ig-like" evidence="21">
    <location>
        <begin position="197"/>
        <end position="294"/>
    </location>
</feature>
<evidence type="ECO:0000256" key="15">
    <source>
        <dbReference type="ARBA" id="ARBA00023273"/>
    </source>
</evidence>
<evidence type="ECO:0000256" key="11">
    <source>
        <dbReference type="ARBA" id="ARBA00023130"/>
    </source>
</evidence>
<evidence type="ECO:0000256" key="4">
    <source>
        <dbReference type="ARBA" id="ARBA00015291"/>
    </source>
</evidence>
<evidence type="ECO:0000313" key="22">
    <source>
        <dbReference type="EMBL" id="KAK1343855.1"/>
    </source>
</evidence>
<reference evidence="22" key="1">
    <citation type="submission" date="2023-06" db="EMBL/GenBank/DDBJ databases">
        <title>Reference genome for the Northern bat (Eptesicus nilssonii), a most northern bat species.</title>
        <authorList>
            <person name="Laine V.N."/>
            <person name="Pulliainen A.T."/>
            <person name="Lilley T.M."/>
        </authorList>
    </citation>
    <scope>NUCLEOTIDE SEQUENCE</scope>
    <source>
        <strain evidence="22">BLF_Eptnil</strain>
        <tissue evidence="22">Kidney</tissue>
    </source>
</reference>
<evidence type="ECO:0000256" key="2">
    <source>
        <dbReference type="ARBA" id="ARBA00004279"/>
    </source>
</evidence>
<keyword evidence="12 20" id="KW-0472">Membrane</keyword>
<dbReference type="FunFam" id="2.60.40.10:FF:000472">
    <property type="entry name" value="CD166 antigen isoform X2"/>
    <property type="match status" value="1"/>
</dbReference>
<comment type="subunit">
    <text evidence="18">Homodimer. Interacts (via extracellular domain) with CD6 (via extracellular domain). Homodimerization and interaction with CD6 involve the same region and cannot occur simultaneously. The affinity for CD6 is much higher than the affinity for self-association. Interacts (via glycosylated extracellular domain) with LGALS1 and LGALS3. Interaction with LGALS1 or LGALS3 inhibits interaction with CD6.</text>
</comment>
<keyword evidence="23" id="KW-1185">Reference proteome</keyword>
<dbReference type="SMART" id="SM00409">
    <property type="entry name" value="IG"/>
    <property type="match status" value="3"/>
</dbReference>
<evidence type="ECO:0000256" key="12">
    <source>
        <dbReference type="ARBA" id="ARBA00023136"/>
    </source>
</evidence>
<keyword evidence="14" id="KW-0325">Glycoprotein</keyword>
<evidence type="ECO:0000256" key="20">
    <source>
        <dbReference type="SAM" id="Phobius"/>
    </source>
</evidence>
<dbReference type="GO" id="GO:0030425">
    <property type="term" value="C:dendrite"/>
    <property type="evidence" value="ECO:0007669"/>
    <property type="project" value="UniProtKB-SubCell"/>
</dbReference>
<dbReference type="InterPro" id="IPR003598">
    <property type="entry name" value="Ig_sub2"/>
</dbReference>
<feature type="domain" description="Ig-like" evidence="21">
    <location>
        <begin position="305"/>
        <end position="388"/>
    </location>
</feature>
<dbReference type="Pfam" id="PF13895">
    <property type="entry name" value="Ig_2"/>
    <property type="match status" value="1"/>
</dbReference>
<dbReference type="Proteomes" id="UP001177744">
    <property type="component" value="Unassembled WGS sequence"/>
</dbReference>
<feature type="domain" description="Ig-like" evidence="21">
    <location>
        <begin position="407"/>
        <end position="469"/>
    </location>
</feature>
<evidence type="ECO:0000256" key="3">
    <source>
        <dbReference type="ARBA" id="ARBA00004489"/>
    </source>
</evidence>
<dbReference type="InterPro" id="IPR007110">
    <property type="entry name" value="Ig-like_dom"/>
</dbReference>
<dbReference type="SUPFAM" id="SSF48726">
    <property type="entry name" value="Immunoglobulin"/>
    <property type="match status" value="3"/>
</dbReference>
<organism evidence="22 23">
    <name type="scientific">Cnephaeus nilssonii</name>
    <name type="common">Northern bat</name>
    <name type="synonym">Eptesicus nilssonii</name>
    <dbReference type="NCBI Taxonomy" id="3371016"/>
    <lineage>
        <taxon>Eukaryota</taxon>
        <taxon>Metazoa</taxon>
        <taxon>Chordata</taxon>
        <taxon>Craniata</taxon>
        <taxon>Vertebrata</taxon>
        <taxon>Euteleostomi</taxon>
        <taxon>Mammalia</taxon>
        <taxon>Eutheria</taxon>
        <taxon>Laurasiatheria</taxon>
        <taxon>Chiroptera</taxon>
        <taxon>Yangochiroptera</taxon>
        <taxon>Vespertilionidae</taxon>
        <taxon>Cnephaeus</taxon>
    </lineage>
</organism>
<proteinExistence type="predicted"/>
<keyword evidence="13" id="KW-1015">Disulfide bond</keyword>
<keyword evidence="7" id="KW-0677">Repeat</keyword>
<dbReference type="Pfam" id="PF13927">
    <property type="entry name" value="Ig_3"/>
    <property type="match status" value="1"/>
</dbReference>
<keyword evidence="16" id="KW-0393">Immunoglobulin domain</keyword>
<dbReference type="GO" id="GO:0005886">
    <property type="term" value="C:plasma membrane"/>
    <property type="evidence" value="ECO:0007669"/>
    <property type="project" value="UniProtKB-SubCell"/>
</dbReference>
<dbReference type="Pfam" id="PF08205">
    <property type="entry name" value="C2-set_2"/>
    <property type="match status" value="1"/>
</dbReference>
<dbReference type="InterPro" id="IPR003599">
    <property type="entry name" value="Ig_sub"/>
</dbReference>
<keyword evidence="11" id="KW-1064">Adaptive immunity</keyword>
<evidence type="ECO:0000256" key="5">
    <source>
        <dbReference type="ARBA" id="ARBA00022475"/>
    </source>
</evidence>
<dbReference type="CDD" id="cd00096">
    <property type="entry name" value="Ig"/>
    <property type="match status" value="1"/>
</dbReference>
<comment type="caution">
    <text evidence="22">The sequence shown here is derived from an EMBL/GenBank/DDBJ whole genome shotgun (WGS) entry which is preliminary data.</text>
</comment>
<keyword evidence="15" id="KW-0966">Cell projection</keyword>
<dbReference type="GO" id="GO:0030424">
    <property type="term" value="C:axon"/>
    <property type="evidence" value="ECO:0007669"/>
    <property type="project" value="UniProtKB-SubCell"/>
</dbReference>
<evidence type="ECO:0000256" key="14">
    <source>
        <dbReference type="ARBA" id="ARBA00023180"/>
    </source>
</evidence>
<evidence type="ECO:0000256" key="1">
    <source>
        <dbReference type="ARBA" id="ARBA00004251"/>
    </source>
</evidence>
<dbReference type="EMBL" id="JAULJE010000004">
    <property type="protein sequence ID" value="KAK1343855.1"/>
    <property type="molecule type" value="Genomic_DNA"/>
</dbReference>
<dbReference type="InterPro" id="IPR036179">
    <property type="entry name" value="Ig-like_dom_sf"/>
</dbReference>
<evidence type="ECO:0000256" key="17">
    <source>
        <dbReference type="ARBA" id="ARBA00030009"/>
    </source>
</evidence>
<protein>
    <recommendedName>
        <fullName evidence="4">CD166 antigen</fullName>
    </recommendedName>
    <alternativeName>
        <fullName evidence="17">Activated leukocyte cell adhesion molecule</fullName>
    </alternativeName>
</protein>